<evidence type="ECO:0000313" key="2">
    <source>
        <dbReference type="Proteomes" id="UP000789375"/>
    </source>
</evidence>
<feature type="non-terminal residue" evidence="1">
    <location>
        <position position="83"/>
    </location>
</feature>
<sequence>MVQHPEEPNIQNRYQLVLLDTLLSQDCESFSSKDKPSTFIFNGFWLGNRFHLPELVSSHPGLDDLDSTIWDGLDLKVDSYFMM</sequence>
<protein>
    <submittedName>
        <fullName evidence="1">16015_t:CDS:1</fullName>
    </submittedName>
</protein>
<evidence type="ECO:0000313" key="1">
    <source>
        <dbReference type="EMBL" id="CAG8664350.1"/>
    </source>
</evidence>
<dbReference type="AlphaFoldDB" id="A0A9N9E6C1"/>
<dbReference type="EMBL" id="CAJVPP010005398">
    <property type="protein sequence ID" value="CAG8664350.1"/>
    <property type="molecule type" value="Genomic_DNA"/>
</dbReference>
<comment type="caution">
    <text evidence="1">The sequence shown here is derived from an EMBL/GenBank/DDBJ whole genome shotgun (WGS) entry which is preliminary data.</text>
</comment>
<reference evidence="1" key="1">
    <citation type="submission" date="2021-06" db="EMBL/GenBank/DDBJ databases">
        <authorList>
            <person name="Kallberg Y."/>
            <person name="Tangrot J."/>
            <person name="Rosling A."/>
        </authorList>
    </citation>
    <scope>NUCLEOTIDE SEQUENCE</scope>
    <source>
        <strain evidence="1">87-6 pot B 2015</strain>
    </source>
</reference>
<keyword evidence="2" id="KW-1185">Reference proteome</keyword>
<name>A0A9N9E6C1_FUNMO</name>
<organism evidence="1 2">
    <name type="scientific">Funneliformis mosseae</name>
    <name type="common">Endomycorrhizal fungus</name>
    <name type="synonym">Glomus mosseae</name>
    <dbReference type="NCBI Taxonomy" id="27381"/>
    <lineage>
        <taxon>Eukaryota</taxon>
        <taxon>Fungi</taxon>
        <taxon>Fungi incertae sedis</taxon>
        <taxon>Mucoromycota</taxon>
        <taxon>Glomeromycotina</taxon>
        <taxon>Glomeromycetes</taxon>
        <taxon>Glomerales</taxon>
        <taxon>Glomeraceae</taxon>
        <taxon>Funneliformis</taxon>
    </lineage>
</organism>
<gene>
    <name evidence="1" type="ORF">FMOSSE_LOCUS12091</name>
</gene>
<proteinExistence type="predicted"/>
<accession>A0A9N9E6C1</accession>
<dbReference type="Proteomes" id="UP000789375">
    <property type="component" value="Unassembled WGS sequence"/>
</dbReference>